<dbReference type="EMBL" id="JACJFM010000020">
    <property type="protein sequence ID" value="MBB1487901.1"/>
    <property type="molecule type" value="Genomic_DNA"/>
</dbReference>
<dbReference type="Gene3D" id="3.40.630.30">
    <property type="match status" value="1"/>
</dbReference>
<dbReference type="RefSeq" id="WP_182809677.1">
    <property type="nucleotide sequence ID" value="NZ_JACJFM010000020.1"/>
</dbReference>
<dbReference type="InterPro" id="IPR000182">
    <property type="entry name" value="GNAT_dom"/>
</dbReference>
<sequence>MTSDSCARLIGLNDLENGNGQKHGNSQQYKDDCVVIRELLPRDAQAMTELRCLCIRHDPESFCMTLEEAQQIRLSQMYSMLQRFCHSRRSMLWGAFFRDQLVGLVGMEALTGNVRQHRGIATSLCVRPDLRQQGIGKALVQVMINYARQCTRLRYLVLEVSSHSEAAIALYQALGFRHNGTEKEALCYGDTYIDLLRMSLRL</sequence>
<evidence type="ECO:0000313" key="3">
    <source>
        <dbReference type="Proteomes" id="UP000565262"/>
    </source>
</evidence>
<comment type="caution">
    <text evidence="2">The sequence shown here is derived from an EMBL/GenBank/DDBJ whole genome shotgun (WGS) entry which is preliminary data.</text>
</comment>
<organism evidence="2 3">
    <name type="scientific">Oceanospirillum sediminis</name>
    <dbReference type="NCBI Taxonomy" id="2760088"/>
    <lineage>
        <taxon>Bacteria</taxon>
        <taxon>Pseudomonadati</taxon>
        <taxon>Pseudomonadota</taxon>
        <taxon>Gammaproteobacteria</taxon>
        <taxon>Oceanospirillales</taxon>
        <taxon>Oceanospirillaceae</taxon>
        <taxon>Oceanospirillum</taxon>
    </lineage>
</organism>
<reference evidence="2 3" key="1">
    <citation type="submission" date="2020-08" db="EMBL/GenBank/DDBJ databases">
        <title>Oceanospirillum sp. nov. isolated from marine sediment.</title>
        <authorList>
            <person name="Ji X."/>
        </authorList>
    </citation>
    <scope>NUCLEOTIDE SEQUENCE [LARGE SCALE GENOMIC DNA]</scope>
    <source>
        <strain evidence="2 3">D5</strain>
    </source>
</reference>
<protein>
    <submittedName>
        <fullName evidence="2">GNAT family N-acetyltransferase</fullName>
    </submittedName>
</protein>
<gene>
    <name evidence="2" type="ORF">H4O21_14945</name>
</gene>
<dbReference type="PANTHER" id="PTHR43415">
    <property type="entry name" value="SPERMIDINE N(1)-ACETYLTRANSFERASE"/>
    <property type="match status" value="1"/>
</dbReference>
<dbReference type="GO" id="GO:0016747">
    <property type="term" value="F:acyltransferase activity, transferring groups other than amino-acyl groups"/>
    <property type="evidence" value="ECO:0007669"/>
    <property type="project" value="InterPro"/>
</dbReference>
<accession>A0A839ISH0</accession>
<dbReference type="SUPFAM" id="SSF55729">
    <property type="entry name" value="Acyl-CoA N-acyltransferases (Nat)"/>
    <property type="match status" value="1"/>
</dbReference>
<dbReference type="PROSITE" id="PS51186">
    <property type="entry name" value="GNAT"/>
    <property type="match status" value="1"/>
</dbReference>
<keyword evidence="3" id="KW-1185">Reference proteome</keyword>
<name>A0A839ISH0_9GAMM</name>
<proteinExistence type="predicted"/>
<dbReference type="InterPro" id="IPR016181">
    <property type="entry name" value="Acyl_CoA_acyltransferase"/>
</dbReference>
<dbReference type="Proteomes" id="UP000565262">
    <property type="component" value="Unassembled WGS sequence"/>
</dbReference>
<feature type="domain" description="N-acetyltransferase" evidence="1">
    <location>
        <begin position="34"/>
        <end position="202"/>
    </location>
</feature>
<evidence type="ECO:0000259" key="1">
    <source>
        <dbReference type="PROSITE" id="PS51186"/>
    </source>
</evidence>
<keyword evidence="2" id="KW-0808">Transferase</keyword>
<dbReference type="AlphaFoldDB" id="A0A839ISH0"/>
<dbReference type="PANTHER" id="PTHR43415:SF3">
    <property type="entry name" value="GNAT-FAMILY ACETYLTRANSFERASE"/>
    <property type="match status" value="1"/>
</dbReference>
<evidence type="ECO:0000313" key="2">
    <source>
        <dbReference type="EMBL" id="MBB1487901.1"/>
    </source>
</evidence>
<dbReference type="Pfam" id="PF00583">
    <property type="entry name" value="Acetyltransf_1"/>
    <property type="match status" value="1"/>
</dbReference>
<dbReference type="CDD" id="cd04301">
    <property type="entry name" value="NAT_SF"/>
    <property type="match status" value="1"/>
</dbReference>